<evidence type="ECO:0000256" key="4">
    <source>
        <dbReference type="ARBA" id="ARBA00022989"/>
    </source>
</evidence>
<dbReference type="InterPro" id="IPR010200">
    <property type="entry name" value="HflC"/>
</dbReference>
<protein>
    <recommendedName>
        <fullName evidence="6">Protein HflC</fullName>
    </recommendedName>
</protein>
<keyword evidence="8" id="KW-0378">Hydrolase</keyword>
<dbReference type="Gene3D" id="3.30.479.30">
    <property type="entry name" value="Band 7 domain"/>
    <property type="match status" value="1"/>
</dbReference>
<comment type="similarity">
    <text evidence="2 6">Belongs to the band 7/mec-2 family. HflC subfamily.</text>
</comment>
<evidence type="ECO:0000256" key="5">
    <source>
        <dbReference type="ARBA" id="ARBA00023136"/>
    </source>
</evidence>
<dbReference type="GeneID" id="43348441"/>
<dbReference type="InterPro" id="IPR001107">
    <property type="entry name" value="Band_7"/>
</dbReference>
<proteinExistence type="inferred from homology"/>
<dbReference type="PIRSF" id="PIRSF005651">
    <property type="entry name" value="HflC"/>
    <property type="match status" value="1"/>
</dbReference>
<evidence type="ECO:0000259" key="7">
    <source>
        <dbReference type="SMART" id="SM00244"/>
    </source>
</evidence>
<evidence type="ECO:0000313" key="8">
    <source>
        <dbReference type="EMBL" id="MTU43949.1"/>
    </source>
</evidence>
<feature type="domain" description="Band 7" evidence="7">
    <location>
        <begin position="20"/>
        <end position="185"/>
    </location>
</feature>
<comment type="function">
    <text evidence="6">HflC and HflK could regulate a protease.</text>
</comment>
<keyword evidence="8" id="KW-0645">Protease</keyword>
<reference evidence="8 9" key="1">
    <citation type="journal article" date="2019" name="Nat. Med.">
        <title>A library of human gut bacterial isolates paired with longitudinal multiomics data enables mechanistic microbiome research.</title>
        <authorList>
            <person name="Poyet M."/>
            <person name="Groussin M."/>
            <person name="Gibbons S.M."/>
            <person name="Avila-Pacheco J."/>
            <person name="Jiang X."/>
            <person name="Kearney S.M."/>
            <person name="Perrotta A.R."/>
            <person name="Berdy B."/>
            <person name="Zhao S."/>
            <person name="Lieberman T.D."/>
            <person name="Swanson P.K."/>
            <person name="Smith M."/>
            <person name="Roesemann S."/>
            <person name="Alexander J.E."/>
            <person name="Rich S.A."/>
            <person name="Livny J."/>
            <person name="Vlamakis H."/>
            <person name="Clish C."/>
            <person name="Bullock K."/>
            <person name="Deik A."/>
            <person name="Scott J."/>
            <person name="Pierce K.A."/>
            <person name="Xavier R.J."/>
            <person name="Alm E.J."/>
        </authorList>
    </citation>
    <scope>NUCLEOTIDE SEQUENCE [LARGE SCALE GENOMIC DNA]</scope>
    <source>
        <strain evidence="8 9">BIOML-A2</strain>
    </source>
</reference>
<dbReference type="GO" id="GO:0006508">
    <property type="term" value="P:proteolysis"/>
    <property type="evidence" value="ECO:0007669"/>
    <property type="project" value="UniProtKB-KW"/>
</dbReference>
<gene>
    <name evidence="8" type="primary">hflC</name>
    <name evidence="8" type="ORF">GMD42_10070</name>
</gene>
<dbReference type="CDD" id="cd03405">
    <property type="entry name" value="SPFH_HflC"/>
    <property type="match status" value="1"/>
</dbReference>
<organism evidence="8 9">
    <name type="scientific">Parasutterella excrementihominis</name>
    <dbReference type="NCBI Taxonomy" id="487175"/>
    <lineage>
        <taxon>Bacteria</taxon>
        <taxon>Pseudomonadati</taxon>
        <taxon>Pseudomonadota</taxon>
        <taxon>Betaproteobacteria</taxon>
        <taxon>Burkholderiales</taxon>
        <taxon>Sutterellaceae</taxon>
        <taxon>Parasutterella</taxon>
    </lineage>
</organism>
<name>A0A6I3S8X3_9BURK</name>
<dbReference type="EMBL" id="WNCL01000037">
    <property type="protein sequence ID" value="MTU43949.1"/>
    <property type="molecule type" value="Genomic_DNA"/>
</dbReference>
<accession>A0A6I3S8X3</accession>
<dbReference type="InterPro" id="IPR036013">
    <property type="entry name" value="Band_7/SPFH_dom_sf"/>
</dbReference>
<keyword evidence="4" id="KW-1133">Transmembrane helix</keyword>
<dbReference type="GO" id="GO:0008233">
    <property type="term" value="F:peptidase activity"/>
    <property type="evidence" value="ECO:0007669"/>
    <property type="project" value="UniProtKB-KW"/>
</dbReference>
<dbReference type="RefSeq" id="WP_008811560.1">
    <property type="nucleotide sequence ID" value="NZ_CAJUON010000016.1"/>
</dbReference>
<evidence type="ECO:0000256" key="6">
    <source>
        <dbReference type="PIRNR" id="PIRNR005651"/>
    </source>
</evidence>
<dbReference type="Proteomes" id="UP000462362">
    <property type="component" value="Unassembled WGS sequence"/>
</dbReference>
<dbReference type="PANTHER" id="PTHR42911">
    <property type="entry name" value="MODULATOR OF FTSH PROTEASE HFLC"/>
    <property type="match status" value="1"/>
</dbReference>
<dbReference type="GO" id="GO:0016020">
    <property type="term" value="C:membrane"/>
    <property type="evidence" value="ECO:0007669"/>
    <property type="project" value="UniProtKB-SubCell"/>
</dbReference>
<keyword evidence="3" id="KW-0812">Transmembrane</keyword>
<dbReference type="PANTHER" id="PTHR42911:SF1">
    <property type="entry name" value="MODULATOR OF FTSH PROTEASE HFLC"/>
    <property type="match status" value="1"/>
</dbReference>
<dbReference type="SUPFAM" id="SSF117892">
    <property type="entry name" value="Band 7/SPFH domain"/>
    <property type="match status" value="1"/>
</dbReference>
<keyword evidence="5" id="KW-0472">Membrane</keyword>
<evidence type="ECO:0000256" key="2">
    <source>
        <dbReference type="ARBA" id="ARBA00007862"/>
    </source>
</evidence>
<comment type="subcellular location">
    <subcellularLocation>
        <location evidence="1">Membrane</location>
        <topology evidence="1">Single-pass membrane protein</topology>
    </subcellularLocation>
</comment>
<dbReference type="NCBIfam" id="TIGR01932">
    <property type="entry name" value="hflC"/>
    <property type="match status" value="1"/>
</dbReference>
<evidence type="ECO:0000256" key="1">
    <source>
        <dbReference type="ARBA" id="ARBA00004167"/>
    </source>
</evidence>
<dbReference type="AlphaFoldDB" id="A0A6I3S8X3"/>
<sequence length="297" mass="33814">MKKLLSLVIVILFGALLARTCLYTVNEREYALVFMLGELKSVVSTPGLHVKLPSPLQNVVYLDKRILTIDTPAADLVQTSEKKNLMIDSYVKWRINDPRRYWVSFQGSERAADDRMSALLRDVLNQVVNRRTVNDITSSDRARAMAEISEALQKRVSDLGIEVVDVRLKRVDFTPEISESVYRRMEAERKRVASEERSKGAAEAEKIKADADRQRTVVLAEAYRDAQNIKGSGDAQANELYAKAFSKDPEFAKFYRSLDAYRQSFNKPQDMMVVDPSSEFFDYLKNSRGEAQANKQP</sequence>
<evidence type="ECO:0000313" key="9">
    <source>
        <dbReference type="Proteomes" id="UP000462362"/>
    </source>
</evidence>
<dbReference type="Pfam" id="PF01145">
    <property type="entry name" value="Band_7"/>
    <property type="match status" value="1"/>
</dbReference>
<evidence type="ECO:0000256" key="3">
    <source>
        <dbReference type="ARBA" id="ARBA00022692"/>
    </source>
</evidence>
<dbReference type="SMART" id="SM00244">
    <property type="entry name" value="PHB"/>
    <property type="match status" value="1"/>
</dbReference>
<comment type="caution">
    <text evidence="8">The sequence shown here is derived from an EMBL/GenBank/DDBJ whole genome shotgun (WGS) entry which is preliminary data.</text>
</comment>